<feature type="compositionally biased region" description="Basic and acidic residues" evidence="1">
    <location>
        <begin position="201"/>
        <end position="218"/>
    </location>
</feature>
<evidence type="ECO:0000256" key="1">
    <source>
        <dbReference type="SAM" id="MobiDB-lite"/>
    </source>
</evidence>
<dbReference type="OMA" id="PAIGCTH"/>
<organism evidence="2 3">
    <name type="scientific">Magallana gigas</name>
    <name type="common">Pacific oyster</name>
    <name type="synonym">Crassostrea gigas</name>
    <dbReference type="NCBI Taxonomy" id="29159"/>
    <lineage>
        <taxon>Eukaryota</taxon>
        <taxon>Metazoa</taxon>
        <taxon>Spiralia</taxon>
        <taxon>Lophotrochozoa</taxon>
        <taxon>Mollusca</taxon>
        <taxon>Bivalvia</taxon>
        <taxon>Autobranchia</taxon>
        <taxon>Pteriomorphia</taxon>
        <taxon>Ostreida</taxon>
        <taxon>Ostreoidea</taxon>
        <taxon>Ostreidae</taxon>
        <taxon>Magallana</taxon>
    </lineage>
</organism>
<dbReference type="KEGG" id="crg:105331692"/>
<dbReference type="EnsemblMetazoa" id="G30972.1">
    <property type="protein sequence ID" value="G30972.1:cds"/>
    <property type="gene ID" value="G30972"/>
</dbReference>
<dbReference type="Proteomes" id="UP000005408">
    <property type="component" value="Unassembled WGS sequence"/>
</dbReference>
<proteinExistence type="predicted"/>
<name>A0A8W8M4S4_MAGGI</name>
<dbReference type="OrthoDB" id="6130047at2759"/>
<protein>
    <submittedName>
        <fullName evidence="2">Uncharacterized protein</fullName>
    </submittedName>
</protein>
<dbReference type="AlphaFoldDB" id="A0A8W8M4S4"/>
<dbReference type="GeneID" id="105331692"/>
<reference evidence="2" key="1">
    <citation type="submission" date="2022-08" db="UniProtKB">
        <authorList>
            <consortium name="EnsemblMetazoa"/>
        </authorList>
    </citation>
    <scope>IDENTIFICATION</scope>
    <source>
        <strain evidence="2">05x7-T-G4-1.051#20</strain>
    </source>
</reference>
<accession>A0A8W8M4S4</accession>
<dbReference type="EnsemblMetazoa" id="G30972.2">
    <property type="protein sequence ID" value="G30972.2:cds"/>
    <property type="gene ID" value="G30972"/>
</dbReference>
<keyword evidence="3" id="KW-1185">Reference proteome</keyword>
<evidence type="ECO:0000313" key="3">
    <source>
        <dbReference type="Proteomes" id="UP000005408"/>
    </source>
</evidence>
<sequence length="394" mass="44422">MEDENQNMMPVPDYPTFPLSSYMCLKVLSCNAHLACPFSEAYIDMVPMQNDREDVYFFPLQTLIPKAYSFLSLEANNFTGIRIADPENATEEQKAAFHCLQNFLQNQEDHIKSLQAMRTEVQDATKACYTLAVHLFSQLVPGEQVTINSRMKGIDELPSCPCKCGRKIDIGNTGIGHPKVWHGNPDIVIKTGETTIVVKKNVKDTRGDGPESKKSKLSDEDEEDEDYSFYSVEEGTDIFEYKFQNQLISQTLTNSFVQKNQHGFIKRLVPAIGCTHDNIIVALYDPDRDILLRRVAPISVLEEDSDSFNLLGILEIWRILNLHIVGADLCNLIVTELDQSGFRSQIEARKVLKYYSSAKTDISIGQSQNILPPLLTVMSNVKRGKFIVKGISNK</sequence>
<evidence type="ECO:0000313" key="2">
    <source>
        <dbReference type="EnsemblMetazoa" id="G30972.2:cds"/>
    </source>
</evidence>
<feature type="region of interest" description="Disordered" evidence="1">
    <location>
        <begin position="201"/>
        <end position="226"/>
    </location>
</feature>